<keyword evidence="2" id="KW-1185">Reference proteome</keyword>
<dbReference type="AlphaFoldDB" id="C6MAI1"/>
<accession>C6MAI1</accession>
<dbReference type="RefSeq" id="WP_003762080.1">
    <property type="nucleotide sequence ID" value="NZ_ACKO02000040.1"/>
</dbReference>
<protein>
    <submittedName>
        <fullName evidence="1">Uncharacterized protein</fullName>
    </submittedName>
</protein>
<evidence type="ECO:0000313" key="1">
    <source>
        <dbReference type="EMBL" id="EET42699.1"/>
    </source>
</evidence>
<dbReference type="Proteomes" id="UP000005365">
    <property type="component" value="Unassembled WGS sequence"/>
</dbReference>
<reference evidence="1" key="1">
    <citation type="submission" date="2009-07" db="EMBL/GenBank/DDBJ databases">
        <authorList>
            <person name="Weinstock G."/>
            <person name="Sodergren E."/>
            <person name="Clifton S."/>
            <person name="Fulton L."/>
            <person name="Fulton B."/>
            <person name="Courtney L."/>
            <person name="Fronick C."/>
            <person name="Harrison M."/>
            <person name="Strong C."/>
            <person name="Farmer C."/>
            <person name="Delahaunty K."/>
            <person name="Markovic C."/>
            <person name="Hall O."/>
            <person name="Minx P."/>
            <person name="Tomlinson C."/>
            <person name="Mitreva M."/>
            <person name="Nelson J."/>
            <person name="Hou S."/>
            <person name="Wollam A."/>
            <person name="Pepin K.H."/>
            <person name="Johnson M."/>
            <person name="Bhonagiri V."/>
            <person name="Nash W.E."/>
            <person name="Warren W."/>
            <person name="Chinwalla A."/>
            <person name="Mardis E.R."/>
            <person name="Wilson R.K."/>
        </authorList>
    </citation>
    <scope>NUCLEOTIDE SEQUENCE [LARGE SCALE GENOMIC DNA]</scope>
    <source>
        <strain evidence="1">ATCC 29256</strain>
    </source>
</reference>
<sequence length="71" mass="8089">MFKKALKILIFALCLLISWIAGYGYGMQAEHNCYEDIISSHPRMCEAFTGKNLGELGEFEIIDLETDEKTQ</sequence>
<dbReference type="EMBL" id="ACKO02000040">
    <property type="protein sequence ID" value="EET42699.1"/>
    <property type="molecule type" value="Genomic_DNA"/>
</dbReference>
<proteinExistence type="predicted"/>
<comment type="caution">
    <text evidence="1">The sequence shown here is derived from an EMBL/GenBank/DDBJ whole genome shotgun (WGS) entry which is preliminary data.</text>
</comment>
<name>C6MAI1_NEISI</name>
<gene>
    <name evidence="1" type="ORF">NEISICOT_03563</name>
</gene>
<evidence type="ECO:0000313" key="2">
    <source>
        <dbReference type="Proteomes" id="UP000005365"/>
    </source>
</evidence>
<organism evidence="1 2">
    <name type="scientific">Neisseria sicca ATCC 29256</name>
    <dbReference type="NCBI Taxonomy" id="547045"/>
    <lineage>
        <taxon>Bacteria</taxon>
        <taxon>Pseudomonadati</taxon>
        <taxon>Pseudomonadota</taxon>
        <taxon>Betaproteobacteria</taxon>
        <taxon>Neisseriales</taxon>
        <taxon>Neisseriaceae</taxon>
        <taxon>Neisseria</taxon>
    </lineage>
</organism>